<evidence type="ECO:0000313" key="2">
    <source>
        <dbReference type="EMBL" id="KIZ02057.1"/>
    </source>
</evidence>
<dbReference type="Proteomes" id="UP000054498">
    <property type="component" value="Unassembled WGS sequence"/>
</dbReference>
<organism evidence="2 3">
    <name type="scientific">Monoraphidium neglectum</name>
    <dbReference type="NCBI Taxonomy" id="145388"/>
    <lineage>
        <taxon>Eukaryota</taxon>
        <taxon>Viridiplantae</taxon>
        <taxon>Chlorophyta</taxon>
        <taxon>core chlorophytes</taxon>
        <taxon>Chlorophyceae</taxon>
        <taxon>CS clade</taxon>
        <taxon>Sphaeropleales</taxon>
        <taxon>Selenastraceae</taxon>
        <taxon>Monoraphidium</taxon>
    </lineage>
</organism>
<dbReference type="GeneID" id="25738783"/>
<dbReference type="STRING" id="145388.A0A0D2MND2"/>
<dbReference type="KEGG" id="mng:MNEG_5906"/>
<accession>A0A0D2MND2</accession>
<feature type="region of interest" description="Disordered" evidence="1">
    <location>
        <begin position="1"/>
        <end position="53"/>
    </location>
</feature>
<reference evidence="2 3" key="1">
    <citation type="journal article" date="2013" name="BMC Genomics">
        <title>Reconstruction of the lipid metabolism for the microalga Monoraphidium neglectum from its genome sequence reveals characteristics suitable for biofuel production.</title>
        <authorList>
            <person name="Bogen C."/>
            <person name="Al-Dilaimi A."/>
            <person name="Albersmeier A."/>
            <person name="Wichmann J."/>
            <person name="Grundmann M."/>
            <person name="Rupp O."/>
            <person name="Lauersen K.J."/>
            <person name="Blifernez-Klassen O."/>
            <person name="Kalinowski J."/>
            <person name="Goesmann A."/>
            <person name="Mussgnug J.H."/>
            <person name="Kruse O."/>
        </authorList>
    </citation>
    <scope>NUCLEOTIDE SEQUENCE [LARGE SCALE GENOMIC DNA]</scope>
    <source>
        <strain evidence="2 3">SAG 48.87</strain>
    </source>
</reference>
<proteinExistence type="predicted"/>
<evidence type="ECO:0000313" key="3">
    <source>
        <dbReference type="Proteomes" id="UP000054498"/>
    </source>
</evidence>
<dbReference type="AlphaFoldDB" id="A0A0D2MND2"/>
<name>A0A0D2MND2_9CHLO</name>
<dbReference type="OrthoDB" id="525699at2759"/>
<evidence type="ECO:0000256" key="1">
    <source>
        <dbReference type="SAM" id="MobiDB-lite"/>
    </source>
</evidence>
<gene>
    <name evidence="2" type="ORF">MNEG_5906</name>
</gene>
<dbReference type="RefSeq" id="XP_013901076.1">
    <property type="nucleotide sequence ID" value="XM_014045622.1"/>
</dbReference>
<protein>
    <submittedName>
        <fullName evidence="2">Uncharacterized protein</fullName>
    </submittedName>
</protein>
<sequence>MAKDGRSSLFGTLSGTEAGGTDSWLGNQLIDPTKGRRSVTAPQDPKGRKGLAEVLSLASPGYRL</sequence>
<keyword evidence="3" id="KW-1185">Reference proteome</keyword>
<dbReference type="EMBL" id="KK101132">
    <property type="protein sequence ID" value="KIZ02057.1"/>
    <property type="molecule type" value="Genomic_DNA"/>
</dbReference>